<dbReference type="Pfam" id="PF09440">
    <property type="entry name" value="eIF3_N"/>
    <property type="match status" value="1"/>
</dbReference>
<proteinExistence type="inferred from homology"/>
<accession>A0A7S3VEV0</accession>
<dbReference type="PROSITE" id="PS50250">
    <property type="entry name" value="PCI"/>
    <property type="match status" value="1"/>
</dbReference>
<dbReference type="EMBL" id="HBIO01026491">
    <property type="protein sequence ID" value="CAE0475508.1"/>
    <property type="molecule type" value="Transcribed_RNA"/>
</dbReference>
<dbReference type="InterPro" id="IPR016650">
    <property type="entry name" value="eIF3e"/>
</dbReference>
<evidence type="ECO:0000256" key="4">
    <source>
        <dbReference type="HAMAP-Rule" id="MF_03004"/>
    </source>
</evidence>
<dbReference type="PANTHER" id="PTHR10317">
    <property type="entry name" value="EUKARYOTIC TRANSLATION INITIATION FACTOR 3 SUBUNIT E"/>
    <property type="match status" value="1"/>
</dbReference>
<dbReference type="PIRSF" id="PIRSF016255">
    <property type="entry name" value="eIF3e_su6"/>
    <property type="match status" value="1"/>
</dbReference>
<dbReference type="SUPFAM" id="SSF46785">
    <property type="entry name" value="Winged helix' DNA-binding domain"/>
    <property type="match status" value="1"/>
</dbReference>
<feature type="domain" description="PCI" evidence="7">
    <location>
        <begin position="315"/>
        <end position="490"/>
    </location>
</feature>
<evidence type="ECO:0000256" key="5">
    <source>
        <dbReference type="PIRNR" id="PIRNR016255"/>
    </source>
</evidence>
<dbReference type="HAMAP" id="MF_03004">
    <property type="entry name" value="eIF3e"/>
    <property type="match status" value="1"/>
</dbReference>
<evidence type="ECO:0000256" key="1">
    <source>
        <dbReference type="ARBA" id="ARBA00022490"/>
    </source>
</evidence>
<dbReference type="GO" id="GO:0016282">
    <property type="term" value="C:eukaryotic 43S preinitiation complex"/>
    <property type="evidence" value="ECO:0007669"/>
    <property type="project" value="UniProtKB-UniRule"/>
</dbReference>
<evidence type="ECO:0000256" key="3">
    <source>
        <dbReference type="ARBA" id="ARBA00022917"/>
    </source>
</evidence>
<comment type="subcellular location">
    <subcellularLocation>
        <location evidence="4 5">Cytoplasm</location>
    </subcellularLocation>
</comment>
<name>A0A7S3VEV0_9STRA</name>
<sequence>MTSNGSQSYDLTAKVSPYLDLHMMFPLLEYIDGLITSGEMSSYSSTDVATARLALLRPTHMVDYAMDIYKELHGDDSEIPAEMEEQKKTVYKQLEELKADQGCKAFDDLCNNEGIRSKLVKAGEWNIPALSQKSASEEGFAVAITAEVVETYRTLAKFNFDCGDYMNAKTMLTNVISLYAVAPPPKSEDGDDMVDVEDDRNSRNDKSGDSKQKTGNPNVYFLTSINTDLLQILWGKLSCEILVENWEEASVALTAVKLSIEQLVYMNQLTALEALKQRTWLLHWSLFVFWNEVGRSGTSGGRRGKGKVGGLESMVELFFTEKYLQAITTNAPHLLRYLVAAVLLCKRRVAKSTSKDGRSSGAEARKLMKDLVRLMNNCEYSDPIVEFVDCLCVKFDFEGAQTKLAECENLLKTDFFLCKRTALFMEEARVFVFENYCRIHDKVDLSVLATKLAMDQEAAEHWIVDLIRNALLDAKIDSEKGCVVMGPGADSRSVYEQVMGKTRDLNLRSASLAQNLKNFVADVKKQTAKRERAAMEEE</sequence>
<evidence type="ECO:0000256" key="6">
    <source>
        <dbReference type="SAM" id="MobiDB-lite"/>
    </source>
</evidence>
<keyword evidence="2 4" id="KW-0396">Initiation factor</keyword>
<dbReference type="AlphaFoldDB" id="A0A7S3VEV0"/>
<comment type="function">
    <text evidence="4">Component of the eukaryotic translation initiation factor 3 (eIF-3) complex, which is involved in protein synthesis of a specialized repertoire of mRNAs and, together with other initiation factors, stimulates binding of mRNA and methionyl-tRNAi to the 40S ribosome. The eIF-3 complex specifically targets and initiates translation of a subset of mRNAs involved in cell proliferation.</text>
</comment>
<dbReference type="Pfam" id="PF01399">
    <property type="entry name" value="PCI"/>
    <property type="match status" value="1"/>
</dbReference>
<dbReference type="CDD" id="cd21378">
    <property type="entry name" value="eIF3E"/>
    <property type="match status" value="1"/>
</dbReference>
<feature type="compositionally biased region" description="Acidic residues" evidence="6">
    <location>
        <begin position="189"/>
        <end position="198"/>
    </location>
</feature>
<feature type="region of interest" description="Disordered" evidence="6">
    <location>
        <begin position="185"/>
        <end position="214"/>
    </location>
</feature>
<dbReference type="GO" id="GO:0033290">
    <property type="term" value="C:eukaryotic 48S preinitiation complex"/>
    <property type="evidence" value="ECO:0007669"/>
    <property type="project" value="UniProtKB-UniRule"/>
</dbReference>
<dbReference type="GO" id="GO:0001732">
    <property type="term" value="P:formation of cytoplasmic translation initiation complex"/>
    <property type="evidence" value="ECO:0007669"/>
    <property type="project" value="UniProtKB-UniRule"/>
</dbReference>
<evidence type="ECO:0000256" key="2">
    <source>
        <dbReference type="ARBA" id="ARBA00022540"/>
    </source>
</evidence>
<dbReference type="GO" id="GO:0071540">
    <property type="term" value="C:eukaryotic translation initiation factor 3 complex, eIF3e"/>
    <property type="evidence" value="ECO:0007669"/>
    <property type="project" value="UniProtKB-UniRule"/>
</dbReference>
<evidence type="ECO:0000313" key="8">
    <source>
        <dbReference type="EMBL" id="CAE0475508.1"/>
    </source>
</evidence>
<dbReference type="SMART" id="SM00088">
    <property type="entry name" value="PINT"/>
    <property type="match status" value="1"/>
</dbReference>
<dbReference type="SMART" id="SM01186">
    <property type="entry name" value="eIF3_N"/>
    <property type="match status" value="1"/>
</dbReference>
<dbReference type="GO" id="GO:0003743">
    <property type="term" value="F:translation initiation factor activity"/>
    <property type="evidence" value="ECO:0007669"/>
    <property type="project" value="UniProtKB-UniRule"/>
</dbReference>
<evidence type="ECO:0000259" key="7">
    <source>
        <dbReference type="PROSITE" id="PS50250"/>
    </source>
</evidence>
<keyword evidence="3 4" id="KW-0648">Protein biosynthesis</keyword>
<feature type="compositionally biased region" description="Basic and acidic residues" evidence="6">
    <location>
        <begin position="199"/>
        <end position="212"/>
    </location>
</feature>
<reference evidence="8" key="1">
    <citation type="submission" date="2021-01" db="EMBL/GenBank/DDBJ databases">
        <authorList>
            <person name="Corre E."/>
            <person name="Pelletier E."/>
            <person name="Niang G."/>
            <person name="Scheremetjew M."/>
            <person name="Finn R."/>
            <person name="Kale V."/>
            <person name="Holt S."/>
            <person name="Cochrane G."/>
            <person name="Meng A."/>
            <person name="Brown T."/>
            <person name="Cohen L."/>
        </authorList>
    </citation>
    <scope>NUCLEOTIDE SEQUENCE</scope>
    <source>
        <strain evidence="8">MM31A-1</strain>
    </source>
</reference>
<dbReference type="InterPro" id="IPR036390">
    <property type="entry name" value="WH_DNA-bd_sf"/>
</dbReference>
<dbReference type="InterPro" id="IPR000717">
    <property type="entry name" value="PCI_dom"/>
</dbReference>
<protein>
    <recommendedName>
        <fullName evidence="4 5">Eukaryotic translation initiation factor 3 subunit E</fullName>
        <shortName evidence="4">eIF3e</shortName>
    </recommendedName>
    <alternativeName>
        <fullName evidence="4">Eukaryotic translation initiation factor 3 subunit 6</fullName>
    </alternativeName>
</protein>
<comment type="similarity">
    <text evidence="4 5">Belongs to the eIF-3 subunit E family.</text>
</comment>
<organism evidence="8">
    <name type="scientific">Chaetoceros debilis</name>
    <dbReference type="NCBI Taxonomy" id="122233"/>
    <lineage>
        <taxon>Eukaryota</taxon>
        <taxon>Sar</taxon>
        <taxon>Stramenopiles</taxon>
        <taxon>Ochrophyta</taxon>
        <taxon>Bacillariophyta</taxon>
        <taxon>Coscinodiscophyceae</taxon>
        <taxon>Chaetocerotophycidae</taxon>
        <taxon>Chaetocerotales</taxon>
        <taxon>Chaetocerotaceae</taxon>
        <taxon>Chaetoceros</taxon>
    </lineage>
</organism>
<keyword evidence="1 4" id="KW-0963">Cytoplasm</keyword>
<comment type="subunit">
    <text evidence="4 5">Component of the eukaryotic translation initiation factor 3 (eIF-3) complex.</text>
</comment>
<gene>
    <name evidence="8" type="ORF">CDEB00056_LOCUS20361</name>
</gene>
<dbReference type="InterPro" id="IPR019010">
    <property type="entry name" value="eIF3e_N"/>
</dbReference>